<protein>
    <submittedName>
        <fullName evidence="10 11">MFS domain-containing protein</fullName>
    </submittedName>
</protein>
<dbReference type="SUPFAM" id="SSF103473">
    <property type="entry name" value="MFS general substrate transporter"/>
    <property type="match status" value="1"/>
</dbReference>
<dbReference type="GO" id="GO:0016020">
    <property type="term" value="C:membrane"/>
    <property type="evidence" value="ECO:0007669"/>
    <property type="project" value="UniProtKB-SubCell"/>
</dbReference>
<feature type="transmembrane region" description="Helical" evidence="6">
    <location>
        <begin position="355"/>
        <end position="374"/>
    </location>
</feature>
<feature type="transmembrane region" description="Helical" evidence="6">
    <location>
        <begin position="61"/>
        <end position="80"/>
    </location>
</feature>
<feature type="transmembrane region" description="Helical" evidence="6">
    <location>
        <begin position="423"/>
        <end position="446"/>
    </location>
</feature>
<dbReference type="Pfam" id="PF00083">
    <property type="entry name" value="Sugar_tr"/>
    <property type="match status" value="1"/>
</dbReference>
<dbReference type="WBParaSite" id="TMUE_3000012173.2">
    <property type="protein sequence ID" value="TMUE_3000012173.2"/>
    <property type="gene ID" value="WBGene00294109"/>
</dbReference>
<sequence length="515" mass="55614">MPLLKVKLNLLIVVSAMGLGAHFQFYSNSVVNNIVDDVKPWFNQSYTEHYGKSLSKDQLTLLWSMASACLQFGAVVGALVTRPMAERMGRRGGLITTGLTCAIGSVLTTIAKYVDAFEVFFVGRLLLGVSLGASLGLASMFVTETAPVRYRGACGSLLQIMLGLGNLLSLVLTLPQLFGTAELWPVSMAVPLVTSLLQVLITFQGEESPRFLLIAKKDEEAARKSLHYYRRAISVEPQMVQIRGELNRIQVTPRKLDETKEEVMEEEKEENKKSAASVGDLFKYPNLRPMLLAIVVAFSIQFSGIAAVLAYSKTMFESAGLSTLTAKYGSVGLGVCNTLAPFLSTALVEKAGRKVILLGGLSLSTVSLAVMIGCSEAGNTYGLTDALSGTIVCMYGFQIGFALSSSILWIVVAELFPQSLRSLAVTITSFSFFVFQSVVVLCYLPFASKVGFSISFSPFILSGVVCVAILGTFLPETKGKSIQEISAYFSGQTDKRQLEKKQLPGAGSADNNTRF</sequence>
<evidence type="ECO:0000256" key="6">
    <source>
        <dbReference type="SAM" id="Phobius"/>
    </source>
</evidence>
<evidence type="ECO:0000313" key="10">
    <source>
        <dbReference type="WBParaSite" id="TMUE_3000012173.1"/>
    </source>
</evidence>
<name>A0A5S6QYG3_TRIMR</name>
<evidence type="ECO:0000256" key="1">
    <source>
        <dbReference type="ARBA" id="ARBA00004141"/>
    </source>
</evidence>
<proteinExistence type="predicted"/>
<dbReference type="STRING" id="70415.A0A5S6QYG3"/>
<evidence type="ECO:0000256" key="5">
    <source>
        <dbReference type="ARBA" id="ARBA00023136"/>
    </source>
</evidence>
<dbReference type="PROSITE" id="PS00217">
    <property type="entry name" value="SUGAR_TRANSPORT_2"/>
    <property type="match status" value="1"/>
</dbReference>
<feature type="transmembrane region" description="Helical" evidence="6">
    <location>
        <begin position="120"/>
        <end position="142"/>
    </location>
</feature>
<accession>A0A5S6QYG3</accession>
<keyword evidence="4 6" id="KW-1133">Transmembrane helix</keyword>
<evidence type="ECO:0000313" key="9">
    <source>
        <dbReference type="Proteomes" id="UP000046395"/>
    </source>
</evidence>
<dbReference type="AlphaFoldDB" id="A0A5S6QYG3"/>
<dbReference type="InterPro" id="IPR045263">
    <property type="entry name" value="GLUT"/>
</dbReference>
<evidence type="ECO:0000256" key="4">
    <source>
        <dbReference type="ARBA" id="ARBA00022989"/>
    </source>
</evidence>
<feature type="chain" id="PRO_5044624380" evidence="7">
    <location>
        <begin position="17"/>
        <end position="515"/>
    </location>
</feature>
<dbReference type="InterPro" id="IPR036259">
    <property type="entry name" value="MFS_trans_sf"/>
</dbReference>
<dbReference type="InterPro" id="IPR003663">
    <property type="entry name" value="Sugar/inositol_transpt"/>
</dbReference>
<evidence type="ECO:0000256" key="3">
    <source>
        <dbReference type="ARBA" id="ARBA00022692"/>
    </source>
</evidence>
<dbReference type="PROSITE" id="PS50850">
    <property type="entry name" value="MFS"/>
    <property type="match status" value="1"/>
</dbReference>
<dbReference type="PANTHER" id="PTHR23503:SF8">
    <property type="entry name" value="FACILITATED GLUCOSE TRANSPORTER PROTEIN 1"/>
    <property type="match status" value="1"/>
</dbReference>
<keyword evidence="5 6" id="KW-0472">Membrane</keyword>
<evidence type="ECO:0000259" key="8">
    <source>
        <dbReference type="PROSITE" id="PS50850"/>
    </source>
</evidence>
<dbReference type="GO" id="GO:0015149">
    <property type="term" value="F:hexose transmembrane transporter activity"/>
    <property type="evidence" value="ECO:0007669"/>
    <property type="project" value="TreeGrafter"/>
</dbReference>
<dbReference type="WBParaSite" id="TMUE_3000012173.1">
    <property type="protein sequence ID" value="TMUE_3000012173.1"/>
    <property type="gene ID" value="WBGene00294109"/>
</dbReference>
<keyword evidence="2" id="KW-0813">Transport</keyword>
<feature type="domain" description="Major facilitator superfamily (MFS) profile" evidence="8">
    <location>
        <begin position="13"/>
        <end position="480"/>
    </location>
</feature>
<evidence type="ECO:0000256" key="2">
    <source>
        <dbReference type="ARBA" id="ARBA00022448"/>
    </source>
</evidence>
<feature type="signal peptide" evidence="7">
    <location>
        <begin position="1"/>
        <end position="16"/>
    </location>
</feature>
<keyword evidence="7" id="KW-0732">Signal</keyword>
<feature type="transmembrane region" description="Helical" evidence="6">
    <location>
        <begin position="386"/>
        <end position="411"/>
    </location>
</feature>
<keyword evidence="9" id="KW-1185">Reference proteome</keyword>
<feature type="transmembrane region" description="Helical" evidence="6">
    <location>
        <begin position="154"/>
        <end position="178"/>
    </location>
</feature>
<evidence type="ECO:0000313" key="11">
    <source>
        <dbReference type="WBParaSite" id="TMUE_3000012173.2"/>
    </source>
</evidence>
<dbReference type="Gene3D" id="1.20.1250.20">
    <property type="entry name" value="MFS general substrate transporter like domains"/>
    <property type="match status" value="1"/>
</dbReference>
<dbReference type="InterPro" id="IPR005829">
    <property type="entry name" value="Sugar_transporter_CS"/>
</dbReference>
<feature type="transmembrane region" description="Helical" evidence="6">
    <location>
        <begin position="331"/>
        <end position="348"/>
    </location>
</feature>
<feature type="transmembrane region" description="Helical" evidence="6">
    <location>
        <begin position="291"/>
        <end position="311"/>
    </location>
</feature>
<reference evidence="9" key="1">
    <citation type="submission" date="2013-11" db="EMBL/GenBank/DDBJ databases">
        <authorList>
            <person name="Aslett M."/>
        </authorList>
    </citation>
    <scope>NUCLEOTIDE SEQUENCE [LARGE SCALE GENOMIC DNA]</scope>
    <source>
        <strain evidence="9">Edinburgh</strain>
    </source>
</reference>
<reference evidence="10" key="3">
    <citation type="submission" date="2019-12" db="UniProtKB">
        <authorList>
            <consortium name="WormBaseParasite"/>
        </authorList>
    </citation>
    <scope>IDENTIFICATION</scope>
</reference>
<dbReference type="WBParaSite" id="TMUE_3000012173.3">
    <property type="protein sequence ID" value="TMUE_3000012173.3"/>
    <property type="gene ID" value="WBGene00294109"/>
</dbReference>
<feature type="transmembrane region" description="Helical" evidence="6">
    <location>
        <begin position="92"/>
        <end position="114"/>
    </location>
</feature>
<keyword evidence="3 6" id="KW-0812">Transmembrane</keyword>
<dbReference type="InterPro" id="IPR020846">
    <property type="entry name" value="MFS_dom"/>
</dbReference>
<feature type="transmembrane region" description="Helical" evidence="6">
    <location>
        <begin position="452"/>
        <end position="474"/>
    </location>
</feature>
<evidence type="ECO:0000256" key="7">
    <source>
        <dbReference type="SAM" id="SignalP"/>
    </source>
</evidence>
<dbReference type="PANTHER" id="PTHR23503">
    <property type="entry name" value="SOLUTE CARRIER FAMILY 2"/>
    <property type="match status" value="1"/>
</dbReference>
<feature type="transmembrane region" description="Helical" evidence="6">
    <location>
        <begin position="7"/>
        <end position="26"/>
    </location>
</feature>
<organism evidence="9 10">
    <name type="scientific">Trichuris muris</name>
    <name type="common">Mouse whipworm</name>
    <dbReference type="NCBI Taxonomy" id="70415"/>
    <lineage>
        <taxon>Eukaryota</taxon>
        <taxon>Metazoa</taxon>
        <taxon>Ecdysozoa</taxon>
        <taxon>Nematoda</taxon>
        <taxon>Enoplea</taxon>
        <taxon>Dorylaimia</taxon>
        <taxon>Trichinellida</taxon>
        <taxon>Trichuridae</taxon>
        <taxon>Trichuris</taxon>
    </lineage>
</organism>
<dbReference type="PRINTS" id="PR00171">
    <property type="entry name" value="SUGRTRNSPORT"/>
</dbReference>
<dbReference type="WBParaSite" id="TMUE_3000012173.4">
    <property type="protein sequence ID" value="TMUE_3000012173.4"/>
    <property type="gene ID" value="WBGene00294109"/>
</dbReference>
<comment type="subcellular location">
    <subcellularLocation>
        <location evidence="1">Membrane</location>
        <topology evidence="1">Multi-pass membrane protein</topology>
    </subcellularLocation>
</comment>
<dbReference type="InterPro" id="IPR005828">
    <property type="entry name" value="MFS_sugar_transport-like"/>
</dbReference>
<reference evidence="9" key="2">
    <citation type="submission" date="2014-03" db="EMBL/GenBank/DDBJ databases">
        <title>The whipworm genome and dual-species transcriptomics of an intimate host-pathogen interaction.</title>
        <authorList>
            <person name="Foth B.J."/>
            <person name="Tsai I.J."/>
            <person name="Reid A.J."/>
            <person name="Bancroft A.J."/>
            <person name="Nichol S."/>
            <person name="Tracey A."/>
            <person name="Holroyd N."/>
            <person name="Cotton J.A."/>
            <person name="Stanley E.J."/>
            <person name="Zarowiecki M."/>
            <person name="Liu J.Z."/>
            <person name="Huckvale T."/>
            <person name="Cooper P.J."/>
            <person name="Grencis R.K."/>
            <person name="Berriman M."/>
        </authorList>
    </citation>
    <scope>NUCLEOTIDE SEQUENCE [LARGE SCALE GENOMIC DNA]</scope>
    <source>
        <strain evidence="9">Edinburgh</strain>
    </source>
</reference>
<dbReference type="Proteomes" id="UP000046395">
    <property type="component" value="Unassembled WGS sequence"/>
</dbReference>